<organism evidence="2">
    <name type="scientific">Ralstonia solanacearum</name>
    <name type="common">Pseudomonas solanacearum</name>
    <dbReference type="NCBI Taxonomy" id="305"/>
    <lineage>
        <taxon>Bacteria</taxon>
        <taxon>Pseudomonadati</taxon>
        <taxon>Pseudomonadota</taxon>
        <taxon>Betaproteobacteria</taxon>
        <taxon>Burkholderiales</taxon>
        <taxon>Burkholderiaceae</taxon>
        <taxon>Ralstonia</taxon>
        <taxon>Ralstonia solanacearum species complex</taxon>
    </lineage>
</organism>
<proteinExistence type="predicted"/>
<sequence length="617" mass="62227">MSVSYRSSRLKSRQRGIAAIQVVLIVGMALSVAALGTMHYVRSAQDVTRTTHALTQAQMKAWNGVDAFRQYLYQVSGTSQLPTAGSAIALSGITGVSGTVVQTQANTTACQNGTQIMANLTGTSGGANATVQSIYCVGGTSSSTGTLPNLITINGNLQLTGSVQANGGSTGSTSFMVNGNISSSGSIGGFNLLYATGTINLNGGGSANTVAAQGDVNINATGNYVTVNSMQNVTLSPGVSVVTVNSNGKTNLKTSSTAAMVNAIAGVTLGQGAKATTVNTGGDVQSEGGQIGTLKAQGSFTETSGGKVGTGTVGGSVLKPSWNSNINITQQPGLQVPLTPLTLASVQTATIDAWPLKSVANYVFDVDAQNNIQVAVSNVNSIPNGTYYLTGSGGNQDWLCTTKSYNANQCVAKICKGFSDYNTCFSYFNGTWSTNGATMAPGVVWFHGGLSLGVGTYENTVIATGNITTSGSTVVHAPNYGGLSGQCSNTAFPVLYPTNFCSGGTYTASAIGNIALLAGGYQNNTFAGGNIALGASNSIFGNILAGGILNTGGSTSIQGYITVGNQGGSSTGASWGASTTIDVSHLPSTFNPGQIPSGTTGGSSGTPSVNVLWTRYL</sequence>
<keyword evidence="1" id="KW-1133">Transmembrane helix</keyword>
<keyword evidence="1" id="KW-0472">Membrane</keyword>
<dbReference type="AlphaFoldDB" id="A0A0S4TWW7"/>
<reference evidence="2" key="1">
    <citation type="submission" date="2015-10" db="EMBL/GenBank/DDBJ databases">
        <authorList>
            <person name="Gilbert D.G."/>
        </authorList>
    </citation>
    <scope>NUCLEOTIDE SEQUENCE</scope>
    <source>
        <strain evidence="2">Phyl III-seqv23</strain>
    </source>
</reference>
<dbReference type="EMBL" id="LN899819">
    <property type="protein sequence ID" value="CUV14512.1"/>
    <property type="molecule type" value="Genomic_DNA"/>
</dbReference>
<keyword evidence="1" id="KW-0812">Transmembrane</keyword>
<protein>
    <submittedName>
        <fullName evidence="2">Uncharacterized protein</fullName>
    </submittedName>
</protein>
<gene>
    <name evidence="2" type="ORF">RUN39_v1_860001</name>
</gene>
<evidence type="ECO:0000256" key="1">
    <source>
        <dbReference type="SAM" id="Phobius"/>
    </source>
</evidence>
<feature type="transmembrane region" description="Helical" evidence="1">
    <location>
        <begin position="20"/>
        <end position="41"/>
    </location>
</feature>
<evidence type="ECO:0000313" key="2">
    <source>
        <dbReference type="EMBL" id="CUV14512.1"/>
    </source>
</evidence>
<name>A0A0S4TWW7_RALSL</name>
<accession>A0A0S4TWW7</accession>